<gene>
    <name evidence="1" type="ORF">F5148DRAFT_567054</name>
</gene>
<proteinExistence type="predicted"/>
<comment type="caution">
    <text evidence="1">The sequence shown here is derived from an EMBL/GenBank/DDBJ whole genome shotgun (WGS) entry which is preliminary data.</text>
</comment>
<reference evidence="1" key="1">
    <citation type="submission" date="2021-03" db="EMBL/GenBank/DDBJ databases">
        <title>Evolutionary priming and transition to the ectomycorrhizal habit in an iconic lineage of mushroom-forming fungi: is preadaptation a requirement?</title>
        <authorList>
            <consortium name="DOE Joint Genome Institute"/>
            <person name="Looney B.P."/>
            <person name="Miyauchi S."/>
            <person name="Morin E."/>
            <person name="Drula E."/>
            <person name="Courty P.E."/>
            <person name="Chicoki N."/>
            <person name="Fauchery L."/>
            <person name="Kohler A."/>
            <person name="Kuo A."/>
            <person name="LaButti K."/>
            <person name="Pangilinan J."/>
            <person name="Lipzen A."/>
            <person name="Riley R."/>
            <person name="Andreopoulos W."/>
            <person name="He G."/>
            <person name="Johnson J."/>
            <person name="Barry K.W."/>
            <person name="Grigoriev I.V."/>
            <person name="Nagy L."/>
            <person name="Hibbett D."/>
            <person name="Henrissat B."/>
            <person name="Matheny P.B."/>
            <person name="Labbe J."/>
            <person name="Martin A.F."/>
        </authorList>
    </citation>
    <scope>NUCLEOTIDE SEQUENCE</scope>
    <source>
        <strain evidence="1">BPL698</strain>
    </source>
</reference>
<accession>A0ACC0TWP0</accession>
<keyword evidence="2" id="KW-1185">Reference proteome</keyword>
<evidence type="ECO:0000313" key="2">
    <source>
        <dbReference type="Proteomes" id="UP001207468"/>
    </source>
</evidence>
<name>A0ACC0TWP0_9AGAM</name>
<organism evidence="1 2">
    <name type="scientific">Russula earlei</name>
    <dbReference type="NCBI Taxonomy" id="71964"/>
    <lineage>
        <taxon>Eukaryota</taxon>
        <taxon>Fungi</taxon>
        <taxon>Dikarya</taxon>
        <taxon>Basidiomycota</taxon>
        <taxon>Agaricomycotina</taxon>
        <taxon>Agaricomycetes</taxon>
        <taxon>Russulales</taxon>
        <taxon>Russulaceae</taxon>
        <taxon>Russula</taxon>
    </lineage>
</organism>
<dbReference type="EMBL" id="JAGFNK010000401">
    <property type="protein sequence ID" value="KAI9450947.1"/>
    <property type="molecule type" value="Genomic_DNA"/>
</dbReference>
<evidence type="ECO:0000313" key="1">
    <source>
        <dbReference type="EMBL" id="KAI9450947.1"/>
    </source>
</evidence>
<protein>
    <submittedName>
        <fullName evidence="1">Uncharacterized protein</fullName>
    </submittedName>
</protein>
<sequence>MGMGPADNSPSNTNNYNDDQITDPKLQLAAYAARASKLQARLMATLDVLDSERCAYTEEISHERSQRVALQAQLGVARAEKAVMESERDSLREGVLHLIEKVEVCNDYSLWPHSGLTGTSPAAPAKSHHLHGQSQSSWTASTRAYSAALITALRGECDREHRAHSDSLRRIAELEAQLARREAELEERYDLTPLVDSPLLPLSRDGAIRVLQQSAARNEALTL</sequence>
<dbReference type="Proteomes" id="UP001207468">
    <property type="component" value="Unassembled WGS sequence"/>
</dbReference>